<dbReference type="InterPro" id="IPR010148">
    <property type="entry name" value="CRISPR-assoc_prot_CT1975"/>
</dbReference>
<organism evidence="1 2">
    <name type="scientific">Rhodovibrio sodomensis</name>
    <dbReference type="NCBI Taxonomy" id="1088"/>
    <lineage>
        <taxon>Bacteria</taxon>
        <taxon>Pseudomonadati</taxon>
        <taxon>Pseudomonadota</taxon>
        <taxon>Alphaproteobacteria</taxon>
        <taxon>Rhodospirillales</taxon>
        <taxon>Rhodovibrionaceae</taxon>
        <taxon>Rhodovibrio</taxon>
    </lineage>
</organism>
<name>A0ABS1DIE0_9PROT</name>
<dbReference type="Pfam" id="PF09344">
    <property type="entry name" value="Cas_CT1975"/>
    <property type="match status" value="1"/>
</dbReference>
<dbReference type="EMBL" id="NRRL01000051">
    <property type="protein sequence ID" value="MBK1669503.1"/>
    <property type="molecule type" value="Genomic_DNA"/>
</dbReference>
<proteinExistence type="predicted"/>
<dbReference type="NCBIfam" id="TIGR01869">
    <property type="entry name" value="casC_Cse4"/>
    <property type="match status" value="1"/>
</dbReference>
<reference evidence="1 2" key="1">
    <citation type="journal article" date="2020" name="Microorganisms">
        <title>Osmotic Adaptation and Compatible Solute Biosynthesis of Phototrophic Bacteria as Revealed from Genome Analyses.</title>
        <authorList>
            <person name="Imhoff J.F."/>
            <person name="Rahn T."/>
            <person name="Kunzel S."/>
            <person name="Keller A."/>
            <person name="Neulinger S.C."/>
        </authorList>
    </citation>
    <scope>NUCLEOTIDE SEQUENCE [LARGE SCALE GENOMIC DNA]</scope>
    <source>
        <strain evidence="1 2">DSM 9895</strain>
    </source>
</reference>
<dbReference type="Proteomes" id="UP001296873">
    <property type="component" value="Unassembled WGS sequence"/>
</dbReference>
<sequence length="364" mass="39014">MTDFVQIHFLTAYPASCLVRDDTGRPKTMTFGGMPRGRISSAALKRAVRTSDEFRGTVEDRVGQRTQMLGTVIRNKLVEEDIAEETAVEAARSVAAMFGRIKPENADAPTEIEQLAFIDPQEVHGAIDVARRYAAGDLPADEAEKEARHLIQGAVTATDIALFGRMFADRPEMRMNAAAEVAHPFTVDRADTEIDYYVAVDDLNDRSEDAGSAFIGEQGFLSGLFYGYANVNKDLLTRNLDGDRALADQALAGFLRGVATVAPIGKRAPFGSRARASYLRIERGASTPRSLAAAFLSPVAPPRTGQDETLLSRAIKALEGTAEGFDQAYGDGPAAVTLNVSQGIGTLSDCIAHTQGAPTETQGT</sequence>
<protein>
    <submittedName>
        <fullName evidence="1">Type I-E CRISPR-associated protein Cas7/Cse4/CasC</fullName>
    </submittedName>
</protein>
<gene>
    <name evidence="1" type="primary">cas7e</name>
    <name evidence="1" type="ORF">CKO28_15800</name>
</gene>
<evidence type="ECO:0000313" key="1">
    <source>
        <dbReference type="EMBL" id="MBK1669503.1"/>
    </source>
</evidence>
<evidence type="ECO:0000313" key="2">
    <source>
        <dbReference type="Proteomes" id="UP001296873"/>
    </source>
</evidence>
<accession>A0ABS1DIE0</accession>
<keyword evidence="2" id="KW-1185">Reference proteome</keyword>
<dbReference type="RefSeq" id="WP_200341837.1">
    <property type="nucleotide sequence ID" value="NZ_NRRL01000051.1"/>
</dbReference>
<comment type="caution">
    <text evidence="1">The sequence shown here is derived from an EMBL/GenBank/DDBJ whole genome shotgun (WGS) entry which is preliminary data.</text>
</comment>